<dbReference type="Proteomes" id="UP000186769">
    <property type="component" value="Unassembled WGS sequence"/>
</dbReference>
<proteinExistence type="predicted"/>
<sequence>MAGDTTGSVMRAGDVGRAARRDLQFRIPRKPVVRLGLRARPDETGWIIDGARKSQVLGGAFAREHTGALLQACDGTRTLEEIGEVTGVGPQAAFEAVSLLWTGGIVEEGDTEPAPGDPAPELARLLSRLGDSTGVNDSWQDAARRLAAARVAIVGDAELAGEMVAALEPTLPEVRLDSAPRRGDTLTVLVETADSAARSQELARRCREEGIALLRVRAEQEAVTVGPYVDESFSPCLACACADEPEIGPRPEAARHDIIVGLAARAVAALIARATVTHLPGDARRTDLATFTYSDRPVVSRPGCPVCSVAGAGEEPVPVAPSAPVGARYEQSVAIPPAAFVDSKGHQQHYKPSNLRLQREFRDWPVCPRTPLPPADLERLDQPWPIAHPLTDDGAEPDVLARPTLSELATILALSVGVREPLGAEPTGPESAEAPQVPLSAKLRRWTAAGGNIGSVTAYVLVPEYEQSGREVSGAAAGQRLAPGTYVYIERDHALALIGPAPSAADPGTDSAAEAGPALPPDGVGARIVLTGNVDKVARKYFSFALRIAVQDCGCSFEVLRLVADALGVPLRARARWDEQRIARALGTDPAREPACIVVDLGGSRAH</sequence>
<dbReference type="RefSeq" id="WP_075414366.1">
    <property type="nucleotide sequence ID" value="NZ_MSKW01000009.1"/>
</dbReference>
<dbReference type="AlphaFoldDB" id="A0A1Q8XDM4"/>
<accession>A0A1Q8XDM4</accession>
<dbReference type="Gene3D" id="3.40.109.10">
    <property type="entry name" value="NADH Oxidase"/>
    <property type="match status" value="1"/>
</dbReference>
<dbReference type="GO" id="GO:0016491">
    <property type="term" value="F:oxidoreductase activity"/>
    <property type="evidence" value="ECO:0007669"/>
    <property type="project" value="InterPro"/>
</dbReference>
<reference evidence="1 2" key="1">
    <citation type="submission" date="2016-12" db="EMBL/GenBank/DDBJ databases">
        <title>Genomic comparison of strains in the 'Actinomyces naeslundii' group.</title>
        <authorList>
            <person name="Mughal S.R."/>
            <person name="Do T."/>
            <person name="Gilbert S.C."/>
            <person name="Witherden E.A."/>
            <person name="Didelot X."/>
            <person name="Beighton D."/>
        </authorList>
    </citation>
    <scope>NUCLEOTIDE SEQUENCE [LARGE SCALE GENOMIC DNA]</scope>
    <source>
        <strain evidence="1 2">G53E</strain>
    </source>
</reference>
<evidence type="ECO:0000313" key="2">
    <source>
        <dbReference type="Proteomes" id="UP000186769"/>
    </source>
</evidence>
<name>A0A1Q8XDM4_9ACTO</name>
<dbReference type="InterPro" id="IPR000415">
    <property type="entry name" value="Nitroreductase-like"/>
</dbReference>
<organism evidence="1 2">
    <name type="scientific">Actinomyces oris</name>
    <dbReference type="NCBI Taxonomy" id="544580"/>
    <lineage>
        <taxon>Bacteria</taxon>
        <taxon>Bacillati</taxon>
        <taxon>Actinomycetota</taxon>
        <taxon>Actinomycetes</taxon>
        <taxon>Actinomycetales</taxon>
        <taxon>Actinomycetaceae</taxon>
        <taxon>Actinomyces</taxon>
    </lineage>
</organism>
<dbReference type="Gene3D" id="3.40.50.720">
    <property type="entry name" value="NAD(P)-binding Rossmann-like Domain"/>
    <property type="match status" value="1"/>
</dbReference>
<comment type="caution">
    <text evidence="1">The sequence shown here is derived from an EMBL/GenBank/DDBJ whole genome shotgun (WGS) entry which is preliminary data.</text>
</comment>
<protein>
    <submittedName>
        <fullName evidence="1">Bacteriocin biosynthesis protein</fullName>
    </submittedName>
</protein>
<evidence type="ECO:0000313" key="1">
    <source>
        <dbReference type="EMBL" id="OLO78435.1"/>
    </source>
</evidence>
<dbReference type="EMBL" id="MSKW01000009">
    <property type="protein sequence ID" value="OLO78435.1"/>
    <property type="molecule type" value="Genomic_DNA"/>
</dbReference>
<gene>
    <name evidence="1" type="ORF">BKH15_04440</name>
</gene>